<name>A0A6L5XN41_9BACT</name>
<evidence type="ECO:0000313" key="2">
    <source>
        <dbReference type="EMBL" id="MSS28638.1"/>
    </source>
</evidence>
<organism evidence="2 3">
    <name type="scientific">Desulfovibrio porci</name>
    <dbReference type="NCBI Taxonomy" id="2605782"/>
    <lineage>
        <taxon>Bacteria</taxon>
        <taxon>Pseudomonadati</taxon>
        <taxon>Thermodesulfobacteriota</taxon>
        <taxon>Desulfovibrionia</taxon>
        <taxon>Desulfovibrionales</taxon>
        <taxon>Desulfovibrionaceae</taxon>
        <taxon>Desulfovibrio</taxon>
    </lineage>
</organism>
<keyword evidence="1" id="KW-0802">TPR repeat</keyword>
<dbReference type="Pfam" id="PF14559">
    <property type="entry name" value="TPR_19"/>
    <property type="match status" value="1"/>
</dbReference>
<reference evidence="2 3" key="1">
    <citation type="submission" date="2019-09" db="EMBL/GenBank/DDBJ databases">
        <title>In-depth cultivation of the pig gut microbiome towards novel bacterial diversity and tailored functional studies.</title>
        <authorList>
            <person name="Wylensek D."/>
            <person name="Hitch T.C.A."/>
            <person name="Clavel T."/>
        </authorList>
    </citation>
    <scope>NUCLEOTIDE SEQUENCE [LARGE SCALE GENOMIC DNA]</scope>
    <source>
        <strain evidence="2 3">PG-178-WT-4</strain>
    </source>
</reference>
<feature type="repeat" description="TPR" evidence="1">
    <location>
        <begin position="158"/>
        <end position="191"/>
    </location>
</feature>
<accession>A0A6L5XN41</accession>
<dbReference type="InterPro" id="IPR019734">
    <property type="entry name" value="TPR_rpt"/>
</dbReference>
<dbReference type="AlphaFoldDB" id="A0A6L5XN41"/>
<evidence type="ECO:0000256" key="1">
    <source>
        <dbReference type="PROSITE-ProRule" id="PRU00339"/>
    </source>
</evidence>
<gene>
    <name evidence="2" type="ORF">FYJ44_11475</name>
</gene>
<dbReference type="EMBL" id="VUMH01000012">
    <property type="protein sequence ID" value="MSS28638.1"/>
    <property type="molecule type" value="Genomic_DNA"/>
</dbReference>
<dbReference type="Proteomes" id="UP000477488">
    <property type="component" value="Unassembled WGS sequence"/>
</dbReference>
<proteinExistence type="predicted"/>
<dbReference type="PROSITE" id="PS50005">
    <property type="entry name" value="TPR"/>
    <property type="match status" value="1"/>
</dbReference>
<sequence length="272" mass="30387">MLATAPKELRENIARAIGYLRRGEVERALTCMSAALRQYAGLRLLRAARAGLDIQINEFLSSLVHHQSMQPLLDPGHSGKPRAIPYQQGKENALATVLDGLAKILRDEAEESIRREAEARLERKKTLIQTGVQLMREGQAAKGRAFLKRVADEFSDEEGIRIQLGQIFAAAGQYAEAAEMYEEAMLSQPREAAAYTGAVTAWLKLREFEKAENVYKAILRTFGGHPSTFGKMAKMYLEWRQRGQAEDMALRALQADPQQTDALEVMAVLDKK</sequence>
<dbReference type="SUPFAM" id="SSF48452">
    <property type="entry name" value="TPR-like"/>
    <property type="match status" value="2"/>
</dbReference>
<dbReference type="RefSeq" id="WP_154512224.1">
    <property type="nucleotide sequence ID" value="NZ_JAXELC010000025.1"/>
</dbReference>
<dbReference type="SMART" id="SM00028">
    <property type="entry name" value="TPR"/>
    <property type="match status" value="3"/>
</dbReference>
<evidence type="ECO:0000313" key="3">
    <source>
        <dbReference type="Proteomes" id="UP000477488"/>
    </source>
</evidence>
<dbReference type="Gene3D" id="1.25.40.10">
    <property type="entry name" value="Tetratricopeptide repeat domain"/>
    <property type="match status" value="1"/>
</dbReference>
<keyword evidence="3" id="KW-1185">Reference proteome</keyword>
<protein>
    <submittedName>
        <fullName evidence="2">Tetratricopeptide repeat protein</fullName>
    </submittedName>
</protein>
<comment type="caution">
    <text evidence="2">The sequence shown here is derived from an EMBL/GenBank/DDBJ whole genome shotgun (WGS) entry which is preliminary data.</text>
</comment>
<dbReference type="InterPro" id="IPR011990">
    <property type="entry name" value="TPR-like_helical_dom_sf"/>
</dbReference>